<evidence type="ECO:0000313" key="4">
    <source>
        <dbReference type="Proteomes" id="UP000592820"/>
    </source>
</evidence>
<feature type="compositionally biased region" description="Basic and acidic residues" evidence="1">
    <location>
        <begin position="64"/>
        <end position="80"/>
    </location>
</feature>
<evidence type="ECO:0000256" key="2">
    <source>
        <dbReference type="SAM" id="SignalP"/>
    </source>
</evidence>
<dbReference type="EMBL" id="JACHDE010000010">
    <property type="protein sequence ID" value="MBB5402789.1"/>
    <property type="molecule type" value="Genomic_DNA"/>
</dbReference>
<name>A0A7W8LBV7_9BURK</name>
<protein>
    <recommendedName>
        <fullName evidence="5">Secreted protein</fullName>
    </recommendedName>
</protein>
<evidence type="ECO:0000313" key="3">
    <source>
        <dbReference type="EMBL" id="MBB5402789.1"/>
    </source>
</evidence>
<evidence type="ECO:0000256" key="1">
    <source>
        <dbReference type="SAM" id="MobiDB-lite"/>
    </source>
</evidence>
<proteinExistence type="predicted"/>
<keyword evidence="2" id="KW-0732">Signal</keyword>
<feature type="region of interest" description="Disordered" evidence="1">
    <location>
        <begin position="53"/>
        <end position="80"/>
    </location>
</feature>
<comment type="caution">
    <text evidence="3">The sequence shown here is derived from an EMBL/GenBank/DDBJ whole genome shotgun (WGS) entry which is preliminary data.</text>
</comment>
<accession>A0A7W8LBV7</accession>
<organism evidence="3 4">
    <name type="scientific">Paraburkholderia youngii</name>
    <dbReference type="NCBI Taxonomy" id="2782701"/>
    <lineage>
        <taxon>Bacteria</taxon>
        <taxon>Pseudomonadati</taxon>
        <taxon>Pseudomonadota</taxon>
        <taxon>Betaproteobacteria</taxon>
        <taxon>Burkholderiales</taxon>
        <taxon>Burkholderiaceae</taxon>
        <taxon>Paraburkholderia</taxon>
    </lineage>
</organism>
<reference evidence="3 4" key="1">
    <citation type="submission" date="2020-08" db="EMBL/GenBank/DDBJ databases">
        <title>Genomic Encyclopedia of Type Strains, Phase IV (KMG-V): Genome sequencing to study the core and pangenomes of soil and plant-associated prokaryotes.</title>
        <authorList>
            <person name="Whitman W."/>
        </authorList>
    </citation>
    <scope>NUCLEOTIDE SEQUENCE [LARGE SCALE GENOMIC DNA]</scope>
    <source>
        <strain evidence="3 4">JPY162</strain>
    </source>
</reference>
<feature type="chain" id="PRO_5031148250" description="Secreted protein" evidence="2">
    <location>
        <begin position="20"/>
        <end position="80"/>
    </location>
</feature>
<dbReference type="Proteomes" id="UP000592820">
    <property type="component" value="Unassembled WGS sequence"/>
</dbReference>
<gene>
    <name evidence="3" type="ORF">HDG41_004875</name>
</gene>
<sequence length="80" mass="8622">MKKSGSIKFLAAVAIVSSATVMQIRAHIASPDAAAPQPHATISTCGRSHDGITAASCWPTNSERQLERFQPPHDTRQPWV</sequence>
<dbReference type="RefSeq" id="WP_184227376.1">
    <property type="nucleotide sequence ID" value="NZ_JACHDE010000010.1"/>
</dbReference>
<evidence type="ECO:0008006" key="5">
    <source>
        <dbReference type="Google" id="ProtNLM"/>
    </source>
</evidence>
<feature type="signal peptide" evidence="2">
    <location>
        <begin position="1"/>
        <end position="19"/>
    </location>
</feature>
<dbReference type="AlphaFoldDB" id="A0A7W8LBV7"/>